<keyword evidence="2" id="KW-1185">Reference proteome</keyword>
<dbReference type="SUPFAM" id="SSF140860">
    <property type="entry name" value="Pseudo ankyrin repeat-like"/>
    <property type="match status" value="1"/>
</dbReference>
<dbReference type="InterPro" id="IPR052050">
    <property type="entry name" value="SecEffector_AnkRepeat"/>
</dbReference>
<dbReference type="PANTHER" id="PTHR46586:SF3">
    <property type="entry name" value="ANKYRIN REPEAT-CONTAINING PROTEIN"/>
    <property type="match status" value="1"/>
</dbReference>
<dbReference type="EMBL" id="LGRX02000205">
    <property type="protein sequence ID" value="KAK3289193.1"/>
    <property type="molecule type" value="Genomic_DNA"/>
</dbReference>
<sequence>MGDILFELCSLDGGLGKGGCWIYGILANLDATDLQLLRQTCTSMRVALAEFHVPIQISRVFANVPLAEWAVDAMASSPDPRAYHQYKWIACKQAASQGNLEVLQWAREHGCPWDASTCQYAAAGGHLEVLQWAWEHGCPWDASTCYGAAAAGGHLEVLQWAREHGCPWDARTCAYAAAGGHLEVLQWAREHGCPWDENTCLNAAEGGHLEVLQWRASMAGRMGRRDANKAAGCGI</sequence>
<evidence type="ECO:0000313" key="1">
    <source>
        <dbReference type="EMBL" id="KAK3289193.1"/>
    </source>
</evidence>
<dbReference type="AlphaFoldDB" id="A0AAE0H3E3"/>
<comment type="caution">
    <text evidence="1">The sequence shown here is derived from an EMBL/GenBank/DDBJ whole genome shotgun (WGS) entry which is preliminary data.</text>
</comment>
<organism evidence="1 2">
    <name type="scientific">Cymbomonas tetramitiformis</name>
    <dbReference type="NCBI Taxonomy" id="36881"/>
    <lineage>
        <taxon>Eukaryota</taxon>
        <taxon>Viridiplantae</taxon>
        <taxon>Chlorophyta</taxon>
        <taxon>Pyramimonadophyceae</taxon>
        <taxon>Pyramimonadales</taxon>
        <taxon>Pyramimonadaceae</taxon>
        <taxon>Cymbomonas</taxon>
    </lineage>
</organism>
<proteinExistence type="predicted"/>
<dbReference type="Gene3D" id="1.25.40.20">
    <property type="entry name" value="Ankyrin repeat-containing domain"/>
    <property type="match status" value="1"/>
</dbReference>
<evidence type="ECO:0008006" key="3">
    <source>
        <dbReference type="Google" id="ProtNLM"/>
    </source>
</evidence>
<gene>
    <name evidence="1" type="ORF">CYMTET_3354</name>
</gene>
<accession>A0AAE0H3E3</accession>
<dbReference type="Proteomes" id="UP001190700">
    <property type="component" value="Unassembled WGS sequence"/>
</dbReference>
<reference evidence="1 2" key="1">
    <citation type="journal article" date="2015" name="Genome Biol. Evol.">
        <title>Comparative Genomics of a Bacterivorous Green Alga Reveals Evolutionary Causalities and Consequences of Phago-Mixotrophic Mode of Nutrition.</title>
        <authorList>
            <person name="Burns J.A."/>
            <person name="Paasch A."/>
            <person name="Narechania A."/>
            <person name="Kim E."/>
        </authorList>
    </citation>
    <scope>NUCLEOTIDE SEQUENCE [LARGE SCALE GENOMIC DNA]</scope>
    <source>
        <strain evidence="1 2">PLY_AMNH</strain>
    </source>
</reference>
<protein>
    <recommendedName>
        <fullName evidence="3">Ankyrin repeat domain containing protein</fullName>
    </recommendedName>
</protein>
<evidence type="ECO:0000313" key="2">
    <source>
        <dbReference type="Proteomes" id="UP001190700"/>
    </source>
</evidence>
<dbReference type="InterPro" id="IPR036770">
    <property type="entry name" value="Ankyrin_rpt-contain_sf"/>
</dbReference>
<dbReference type="Pfam" id="PF13637">
    <property type="entry name" value="Ank_4"/>
    <property type="match status" value="2"/>
</dbReference>
<dbReference type="InterPro" id="IPR002110">
    <property type="entry name" value="Ankyrin_rpt"/>
</dbReference>
<name>A0AAE0H3E3_9CHLO</name>
<dbReference type="PANTHER" id="PTHR46586">
    <property type="entry name" value="ANKYRIN REPEAT-CONTAINING PROTEIN"/>
    <property type="match status" value="1"/>
</dbReference>